<gene>
    <name evidence="2" type="ORF">ENK37_02410</name>
</gene>
<evidence type="ECO:0000256" key="1">
    <source>
        <dbReference type="SAM" id="SignalP"/>
    </source>
</evidence>
<proteinExistence type="predicted"/>
<organism evidence="2">
    <name type="scientific">Oceanithermus profundus</name>
    <dbReference type="NCBI Taxonomy" id="187137"/>
    <lineage>
        <taxon>Bacteria</taxon>
        <taxon>Thermotogati</taxon>
        <taxon>Deinococcota</taxon>
        <taxon>Deinococci</taxon>
        <taxon>Thermales</taxon>
        <taxon>Thermaceae</taxon>
        <taxon>Oceanithermus</taxon>
    </lineage>
</organism>
<accession>A0A7C4Z4C4</accession>
<reference evidence="2" key="1">
    <citation type="journal article" date="2020" name="mSystems">
        <title>Genome- and Community-Level Interaction Insights into Carbon Utilization and Element Cycling Functions of Hydrothermarchaeota in Hydrothermal Sediment.</title>
        <authorList>
            <person name="Zhou Z."/>
            <person name="Liu Y."/>
            <person name="Xu W."/>
            <person name="Pan J."/>
            <person name="Luo Z.H."/>
            <person name="Li M."/>
        </authorList>
    </citation>
    <scope>NUCLEOTIDE SEQUENCE [LARGE SCALE GENOMIC DNA]</scope>
    <source>
        <strain evidence="2">HyVt-570</strain>
    </source>
</reference>
<dbReference type="Proteomes" id="UP000885759">
    <property type="component" value="Unassembled WGS sequence"/>
</dbReference>
<name>A0A7C4Z4C4_9DEIN</name>
<evidence type="ECO:0000313" key="2">
    <source>
        <dbReference type="EMBL" id="HGY08894.1"/>
    </source>
</evidence>
<comment type="caution">
    <text evidence="2">The sequence shown here is derived from an EMBL/GenBank/DDBJ whole genome shotgun (WGS) entry which is preliminary data.</text>
</comment>
<evidence type="ECO:0008006" key="3">
    <source>
        <dbReference type="Google" id="ProtNLM"/>
    </source>
</evidence>
<dbReference type="InterPro" id="IPR011047">
    <property type="entry name" value="Quinoprotein_ADH-like_sf"/>
</dbReference>
<dbReference type="SUPFAM" id="SSF50998">
    <property type="entry name" value="Quinoprotein alcohol dehydrogenase-like"/>
    <property type="match status" value="1"/>
</dbReference>
<dbReference type="AlphaFoldDB" id="A0A7C4Z4C4"/>
<dbReference type="Gene3D" id="2.130.10.10">
    <property type="entry name" value="YVTN repeat-like/Quinoprotein amine dehydrogenase"/>
    <property type="match status" value="1"/>
</dbReference>
<feature type="chain" id="PRO_5028263840" description="WD40 repeat domain-containing protein" evidence="1">
    <location>
        <begin position="20"/>
        <end position="305"/>
    </location>
</feature>
<sequence>MVRLIFALGVLLLLPHAGALQLGAAVSAWVRGEDAVYLGTEDGRILRYVPNEDRAELLWTLQPIERVTGPVQPKLFSLDAREGALLWVREGRRGFRVVERFAFGQEPEPVVGEELRLAVVAAWFDDEDGYVLVLLDGEVAWLDAAGRITRRLQVTRSAVGDADRRGRYLALGDEGGLVTLVDLEGGRIVAQSAAHRDKVLAVDLGERWLLSGGRDRRAAALRLATGESLRLKAEFFVYSVALDDEERLAAYTYDEQGTLRIVDLEARREQAREGGFVGVDRLLFWKDGCLLLASEQGWVKCWRWR</sequence>
<dbReference type="EMBL" id="DRPZ01000068">
    <property type="protein sequence ID" value="HGY08894.1"/>
    <property type="molecule type" value="Genomic_DNA"/>
</dbReference>
<keyword evidence="1" id="KW-0732">Signal</keyword>
<feature type="signal peptide" evidence="1">
    <location>
        <begin position="1"/>
        <end position="19"/>
    </location>
</feature>
<dbReference type="InterPro" id="IPR015943">
    <property type="entry name" value="WD40/YVTN_repeat-like_dom_sf"/>
</dbReference>
<protein>
    <recommendedName>
        <fullName evidence="3">WD40 repeat domain-containing protein</fullName>
    </recommendedName>
</protein>